<dbReference type="EMBL" id="JAQNDL010000003">
    <property type="protein sequence ID" value="MDC0721763.1"/>
    <property type="molecule type" value="Genomic_DNA"/>
</dbReference>
<keyword evidence="1" id="KW-0732">Signal</keyword>
<reference evidence="2 3" key="1">
    <citation type="submission" date="2022-11" db="EMBL/GenBank/DDBJ databases">
        <title>Minimal conservation of predation-associated metabolite biosynthetic gene clusters underscores biosynthetic potential of Myxococcota including descriptions for ten novel species: Archangium lansinium sp. nov., Myxococcus landrumus sp. nov., Nannocystis bai.</title>
        <authorList>
            <person name="Ahearne A."/>
            <person name="Stevens C."/>
            <person name="Dowd S."/>
        </authorList>
    </citation>
    <scope>NUCLEOTIDE SEQUENCE [LARGE SCALE GENOMIC DNA]</scope>
    <source>
        <strain evidence="2 3">BB15-2</strain>
    </source>
</reference>
<protein>
    <recommendedName>
        <fullName evidence="4">Secreted protein</fullName>
    </recommendedName>
</protein>
<sequence length="183" mass="19507">MYKTILPFIAATIAFTPGPAAASETFREAIPASACRMANADDIGKAELVDGSWLVGAAVQNDDIELLCPVRISPFYMTGNVKTGLRHSGIGIMARDPDAGGSNTWVLAELHGIHRASTVATFFGDVLSGNATTDAWSEALLDAFPNFMLDVVLWIDVTMHQGTNNGTDRVRFSQAMLLPLPPG</sequence>
<feature type="signal peptide" evidence="1">
    <location>
        <begin position="1"/>
        <end position="22"/>
    </location>
</feature>
<feature type="chain" id="PRO_5045646364" description="Secreted protein" evidence="1">
    <location>
        <begin position="23"/>
        <end position="183"/>
    </location>
</feature>
<dbReference type="RefSeq" id="WP_272090269.1">
    <property type="nucleotide sequence ID" value="NZ_JAQNDL010000003.1"/>
</dbReference>
<gene>
    <name evidence="2" type="ORF">POL25_32945</name>
</gene>
<evidence type="ECO:0000256" key="1">
    <source>
        <dbReference type="SAM" id="SignalP"/>
    </source>
</evidence>
<proteinExistence type="predicted"/>
<accession>A0ABT5E7B9</accession>
<evidence type="ECO:0000313" key="3">
    <source>
        <dbReference type="Proteomes" id="UP001221686"/>
    </source>
</evidence>
<comment type="caution">
    <text evidence="2">The sequence shown here is derived from an EMBL/GenBank/DDBJ whole genome shotgun (WGS) entry which is preliminary data.</text>
</comment>
<dbReference type="Proteomes" id="UP001221686">
    <property type="component" value="Unassembled WGS sequence"/>
</dbReference>
<keyword evidence="3" id="KW-1185">Reference proteome</keyword>
<organism evidence="2 3">
    <name type="scientific">Nannocystis bainbridge</name>
    <dbReference type="NCBI Taxonomy" id="2995303"/>
    <lineage>
        <taxon>Bacteria</taxon>
        <taxon>Pseudomonadati</taxon>
        <taxon>Myxococcota</taxon>
        <taxon>Polyangia</taxon>
        <taxon>Nannocystales</taxon>
        <taxon>Nannocystaceae</taxon>
        <taxon>Nannocystis</taxon>
    </lineage>
</organism>
<evidence type="ECO:0008006" key="4">
    <source>
        <dbReference type="Google" id="ProtNLM"/>
    </source>
</evidence>
<evidence type="ECO:0000313" key="2">
    <source>
        <dbReference type="EMBL" id="MDC0721763.1"/>
    </source>
</evidence>
<name>A0ABT5E7B9_9BACT</name>